<dbReference type="Gene3D" id="3.10.450.30">
    <property type="entry name" value="Microbial ribonucleases"/>
    <property type="match status" value="1"/>
</dbReference>
<evidence type="ECO:0000313" key="4">
    <source>
        <dbReference type="EMBL" id="SZF00657.1"/>
    </source>
</evidence>
<evidence type="ECO:0000256" key="1">
    <source>
        <dbReference type="ARBA" id="ARBA00022722"/>
    </source>
</evidence>
<evidence type="ECO:0000313" key="5">
    <source>
        <dbReference type="Proteomes" id="UP000275772"/>
    </source>
</evidence>
<organism evidence="4 5">
    <name type="scientific">Blumeria hordei</name>
    <name type="common">Barley powdery mildew</name>
    <name type="synonym">Blumeria graminis f. sp. hordei</name>
    <dbReference type="NCBI Taxonomy" id="2867405"/>
    <lineage>
        <taxon>Eukaryota</taxon>
        <taxon>Fungi</taxon>
        <taxon>Dikarya</taxon>
        <taxon>Ascomycota</taxon>
        <taxon>Pezizomycotina</taxon>
        <taxon>Leotiomycetes</taxon>
        <taxon>Erysiphales</taxon>
        <taxon>Erysiphaceae</taxon>
        <taxon>Blumeria</taxon>
    </lineage>
</organism>
<keyword evidence="3" id="KW-0732">Signal</keyword>
<gene>
    <name evidence="4" type="ORF">BLGHR1_11400</name>
</gene>
<dbReference type="GO" id="GO:0004540">
    <property type="term" value="F:RNA nuclease activity"/>
    <property type="evidence" value="ECO:0007669"/>
    <property type="project" value="InterPro"/>
</dbReference>
<dbReference type="SUPFAM" id="SSF53933">
    <property type="entry name" value="Microbial ribonucleases"/>
    <property type="match status" value="1"/>
</dbReference>
<feature type="chain" id="PRO_5016615677" description="Candidate secreted effector protein" evidence="3">
    <location>
        <begin position="24"/>
        <end position="251"/>
    </location>
</feature>
<dbReference type="EMBL" id="UNSH01000022">
    <property type="protein sequence ID" value="SZF00657.1"/>
    <property type="molecule type" value="Genomic_DNA"/>
</dbReference>
<dbReference type="Proteomes" id="UP000275772">
    <property type="component" value="Unassembled WGS sequence"/>
</dbReference>
<protein>
    <recommendedName>
        <fullName evidence="6">Candidate secreted effector protein</fullName>
    </recommendedName>
</protein>
<dbReference type="GO" id="GO:0003723">
    <property type="term" value="F:RNA binding"/>
    <property type="evidence" value="ECO:0007669"/>
    <property type="project" value="InterPro"/>
</dbReference>
<dbReference type="AlphaFoldDB" id="A0A383UL96"/>
<keyword evidence="1" id="KW-0540">Nuclease</keyword>
<evidence type="ECO:0008006" key="6">
    <source>
        <dbReference type="Google" id="ProtNLM"/>
    </source>
</evidence>
<evidence type="ECO:0000256" key="2">
    <source>
        <dbReference type="ARBA" id="ARBA00022801"/>
    </source>
</evidence>
<proteinExistence type="predicted"/>
<dbReference type="InterPro" id="IPR016191">
    <property type="entry name" value="Ribonuclease/ribotoxin"/>
</dbReference>
<dbReference type="GO" id="GO:0016787">
    <property type="term" value="F:hydrolase activity"/>
    <property type="evidence" value="ECO:0007669"/>
    <property type="project" value="UniProtKB-KW"/>
</dbReference>
<reference evidence="4 5" key="1">
    <citation type="submission" date="2017-11" db="EMBL/GenBank/DDBJ databases">
        <authorList>
            <person name="Kracher B."/>
        </authorList>
    </citation>
    <scope>NUCLEOTIDE SEQUENCE [LARGE SCALE GENOMIC DNA]</scope>
    <source>
        <strain evidence="4 5">RACE1</strain>
    </source>
</reference>
<dbReference type="VEuPathDB" id="FungiDB:BLGHR1_11400"/>
<accession>A0A383UL96</accession>
<sequence length="251" mass="28730">MVKMWIKFWIPLLLSGLIHQLKCIDTPHSDMYLPDGINGFVCETEFTSMNYARQETNVVMQSFFFDNRFQMFPKLFEDTHLFNVKSDILLSWPAKPTGITYTKGNPGKFRLIINLRGQIMGMVIIDHAKQNKNVSFKRCNPVRSSIPEGDIESRLLDECWSLAYPICGYKCGSKYFPLSAVKSGNDPDLNYYFQDVLEAKDSRIKFKNYFGDQFIGSDLRVYPLHHSLSSKASPGNFFPNSGSSKALTSLR</sequence>
<feature type="signal peptide" evidence="3">
    <location>
        <begin position="1"/>
        <end position="23"/>
    </location>
</feature>
<name>A0A383UL96_BLUHO</name>
<keyword evidence="2" id="KW-0378">Hydrolase</keyword>
<evidence type="ECO:0000256" key="3">
    <source>
        <dbReference type="SAM" id="SignalP"/>
    </source>
</evidence>